<keyword evidence="2" id="KW-1185">Reference proteome</keyword>
<sequence>MIYVEPRLEFVTGASSRSFMRHKAKRLLQSRL</sequence>
<protein>
    <submittedName>
        <fullName evidence="1">Uncharacterized protein</fullName>
    </submittedName>
</protein>
<evidence type="ECO:0000313" key="1">
    <source>
        <dbReference type="EMBL" id="QDV88142.1"/>
    </source>
</evidence>
<organism evidence="1 2">
    <name type="scientific">Stieleria magnilauensis</name>
    <dbReference type="NCBI Taxonomy" id="2527963"/>
    <lineage>
        <taxon>Bacteria</taxon>
        <taxon>Pseudomonadati</taxon>
        <taxon>Planctomycetota</taxon>
        <taxon>Planctomycetia</taxon>
        <taxon>Pirellulales</taxon>
        <taxon>Pirellulaceae</taxon>
        <taxon>Stieleria</taxon>
    </lineage>
</organism>
<reference evidence="1 2" key="1">
    <citation type="submission" date="2019-02" db="EMBL/GenBank/DDBJ databases">
        <title>Deep-cultivation of Planctomycetes and their phenomic and genomic characterization uncovers novel biology.</title>
        <authorList>
            <person name="Wiegand S."/>
            <person name="Jogler M."/>
            <person name="Boedeker C."/>
            <person name="Pinto D."/>
            <person name="Vollmers J."/>
            <person name="Rivas-Marin E."/>
            <person name="Kohn T."/>
            <person name="Peeters S.H."/>
            <person name="Heuer A."/>
            <person name="Rast P."/>
            <person name="Oberbeckmann S."/>
            <person name="Bunk B."/>
            <person name="Jeske O."/>
            <person name="Meyerdierks A."/>
            <person name="Storesund J.E."/>
            <person name="Kallscheuer N."/>
            <person name="Luecker S."/>
            <person name="Lage O.M."/>
            <person name="Pohl T."/>
            <person name="Merkel B.J."/>
            <person name="Hornburger P."/>
            <person name="Mueller R.-W."/>
            <person name="Bruemmer F."/>
            <person name="Labrenz M."/>
            <person name="Spormann A.M."/>
            <person name="Op den Camp H."/>
            <person name="Overmann J."/>
            <person name="Amann R."/>
            <person name="Jetten M.S.M."/>
            <person name="Mascher T."/>
            <person name="Medema M.H."/>
            <person name="Devos D.P."/>
            <person name="Kaster A.-K."/>
            <person name="Ovreas L."/>
            <person name="Rohde M."/>
            <person name="Galperin M.Y."/>
            <person name="Jogler C."/>
        </authorList>
    </citation>
    <scope>NUCLEOTIDE SEQUENCE [LARGE SCALE GENOMIC DNA]</scope>
    <source>
        <strain evidence="1 2">TBK1r</strain>
    </source>
</reference>
<dbReference type="Proteomes" id="UP000318081">
    <property type="component" value="Chromosome"/>
</dbReference>
<name>A0ABX5Y302_9BACT</name>
<dbReference type="EMBL" id="CP036432">
    <property type="protein sequence ID" value="QDV88142.1"/>
    <property type="molecule type" value="Genomic_DNA"/>
</dbReference>
<gene>
    <name evidence="1" type="ORF">TBK1r_71740</name>
</gene>
<accession>A0ABX5Y302</accession>
<proteinExistence type="predicted"/>
<evidence type="ECO:0000313" key="2">
    <source>
        <dbReference type="Proteomes" id="UP000318081"/>
    </source>
</evidence>